<feature type="transmembrane region" description="Helical" evidence="1">
    <location>
        <begin position="320"/>
        <end position="345"/>
    </location>
</feature>
<dbReference type="AlphaFoldDB" id="A0A7Z0IJ18"/>
<dbReference type="InterPro" id="IPR019283">
    <property type="entry name" value="DUF2330"/>
</dbReference>
<keyword evidence="1" id="KW-0812">Transmembrane</keyword>
<keyword evidence="1" id="KW-1133">Transmembrane helix</keyword>
<keyword evidence="1" id="KW-0472">Membrane</keyword>
<dbReference type="Pfam" id="PF10092">
    <property type="entry name" value="DUF2330"/>
    <property type="match status" value="1"/>
</dbReference>
<evidence type="ECO:0000313" key="3">
    <source>
        <dbReference type="EMBL" id="NYI69049.1"/>
    </source>
</evidence>
<dbReference type="Proteomes" id="UP000539111">
    <property type="component" value="Unassembled WGS sequence"/>
</dbReference>
<evidence type="ECO:0008006" key="5">
    <source>
        <dbReference type="Google" id="ProtNLM"/>
    </source>
</evidence>
<evidence type="ECO:0000256" key="2">
    <source>
        <dbReference type="SAM" id="SignalP"/>
    </source>
</evidence>
<sequence>MSIRLRLGAAIVAGALALVGFTAVGAEACACGAMVPPKGSSVDVDAERALVKLDSGVETIALQLNMLGGSTEAALVVPTPAPARVSAGDTDMFTRLDELTEPEVRVVNDWWPSIGGDGATAVGSAPTVVRQVQLGPLEATTLKGGTTKSLKKWLSAHHYVLSPAVRDGLADYVRRGWSFVAVRLKSHRDLNGGTPPLLIKFPSKTLVYPMRLSRAATEPQHVRMYVVGQHKMTRADSDNSGSAAGSSSVEWAGRIASADLDNAGLKEFFGTNDYLTVFSSVYTDPRLQISSDYRFVRAGDDDPYQPVQTRHHSVQVGGIYAGPLIAVAVAVLVLAGIITLVVRVLRRRKTSTL</sequence>
<name>A0A7Z0IJ18_9MICO</name>
<proteinExistence type="predicted"/>
<reference evidence="3 4" key="1">
    <citation type="submission" date="2020-07" db="EMBL/GenBank/DDBJ databases">
        <title>Sequencing the genomes of 1000 actinobacteria strains.</title>
        <authorList>
            <person name="Klenk H.-P."/>
        </authorList>
    </citation>
    <scope>NUCLEOTIDE SEQUENCE [LARGE SCALE GENOMIC DNA]</scope>
    <source>
        <strain evidence="3 4">DSM 26341</strain>
    </source>
</reference>
<organism evidence="3 4">
    <name type="scientific">Spelaeicoccus albus</name>
    <dbReference type="NCBI Taxonomy" id="1280376"/>
    <lineage>
        <taxon>Bacteria</taxon>
        <taxon>Bacillati</taxon>
        <taxon>Actinomycetota</taxon>
        <taxon>Actinomycetes</taxon>
        <taxon>Micrococcales</taxon>
        <taxon>Brevibacteriaceae</taxon>
        <taxon>Spelaeicoccus</taxon>
    </lineage>
</organism>
<keyword evidence="2" id="KW-0732">Signal</keyword>
<dbReference type="EMBL" id="JACBZP010000001">
    <property type="protein sequence ID" value="NYI69049.1"/>
    <property type="molecule type" value="Genomic_DNA"/>
</dbReference>
<keyword evidence="4" id="KW-1185">Reference proteome</keyword>
<feature type="chain" id="PRO_5039571047" description="DUF2330 domain-containing protein" evidence="2">
    <location>
        <begin position="26"/>
        <end position="353"/>
    </location>
</feature>
<gene>
    <name evidence="3" type="ORF">BJY26_003355</name>
</gene>
<evidence type="ECO:0000256" key="1">
    <source>
        <dbReference type="SAM" id="Phobius"/>
    </source>
</evidence>
<feature type="signal peptide" evidence="2">
    <location>
        <begin position="1"/>
        <end position="25"/>
    </location>
</feature>
<evidence type="ECO:0000313" key="4">
    <source>
        <dbReference type="Proteomes" id="UP000539111"/>
    </source>
</evidence>
<accession>A0A7Z0IJ18</accession>
<protein>
    <recommendedName>
        <fullName evidence="5">DUF2330 domain-containing protein</fullName>
    </recommendedName>
</protein>
<comment type="caution">
    <text evidence="3">The sequence shown here is derived from an EMBL/GenBank/DDBJ whole genome shotgun (WGS) entry which is preliminary data.</text>
</comment>